<evidence type="ECO:0000313" key="3">
    <source>
        <dbReference type="Proteomes" id="UP000652761"/>
    </source>
</evidence>
<accession>A0A843VQA8</accession>
<feature type="non-terminal residue" evidence="2">
    <location>
        <position position="149"/>
    </location>
</feature>
<dbReference type="AlphaFoldDB" id="A0A843VQA8"/>
<evidence type="ECO:0000313" key="2">
    <source>
        <dbReference type="EMBL" id="MQL95730.1"/>
    </source>
</evidence>
<organism evidence="2 3">
    <name type="scientific">Colocasia esculenta</name>
    <name type="common">Wild taro</name>
    <name type="synonym">Arum esculentum</name>
    <dbReference type="NCBI Taxonomy" id="4460"/>
    <lineage>
        <taxon>Eukaryota</taxon>
        <taxon>Viridiplantae</taxon>
        <taxon>Streptophyta</taxon>
        <taxon>Embryophyta</taxon>
        <taxon>Tracheophyta</taxon>
        <taxon>Spermatophyta</taxon>
        <taxon>Magnoliopsida</taxon>
        <taxon>Liliopsida</taxon>
        <taxon>Araceae</taxon>
        <taxon>Aroideae</taxon>
        <taxon>Colocasieae</taxon>
        <taxon>Colocasia</taxon>
    </lineage>
</organism>
<sequence>HLRLHSVPVPDVHIFLLIFLILGHISHDRHSEQPHPPLLHAAAALPCLHRRPFLPLSLRAPVRSLEEAREREASDAGWGNLLFIYTVVTGGRQLPASPVYHTWLRSPPSGASCRRVLSRFQTDDSPRRTNRMDGRVGGAFAEWTAGPHC</sequence>
<comment type="caution">
    <text evidence="2">The sequence shown here is derived from an EMBL/GenBank/DDBJ whole genome shotgun (WGS) entry which is preliminary data.</text>
</comment>
<feature type="signal peptide" evidence="1">
    <location>
        <begin position="1"/>
        <end position="31"/>
    </location>
</feature>
<gene>
    <name evidence="2" type="ORF">Taro_028397</name>
</gene>
<proteinExistence type="predicted"/>
<dbReference type="Proteomes" id="UP000652761">
    <property type="component" value="Unassembled WGS sequence"/>
</dbReference>
<name>A0A843VQA8_COLES</name>
<keyword evidence="3" id="KW-1185">Reference proteome</keyword>
<feature type="chain" id="PRO_5033016866" evidence="1">
    <location>
        <begin position="32"/>
        <end position="149"/>
    </location>
</feature>
<keyword evidence="1" id="KW-0732">Signal</keyword>
<dbReference type="OrthoDB" id="118550at2759"/>
<dbReference type="EMBL" id="NMUH01001827">
    <property type="protein sequence ID" value="MQL95730.1"/>
    <property type="molecule type" value="Genomic_DNA"/>
</dbReference>
<evidence type="ECO:0000256" key="1">
    <source>
        <dbReference type="SAM" id="SignalP"/>
    </source>
</evidence>
<reference evidence="2" key="1">
    <citation type="submission" date="2017-07" db="EMBL/GenBank/DDBJ databases">
        <title>Taro Niue Genome Assembly and Annotation.</title>
        <authorList>
            <person name="Atibalentja N."/>
            <person name="Keating K."/>
            <person name="Fields C.J."/>
        </authorList>
    </citation>
    <scope>NUCLEOTIDE SEQUENCE</scope>
    <source>
        <strain evidence="2">Niue_2</strain>
        <tissue evidence="2">Leaf</tissue>
    </source>
</reference>
<protein>
    <submittedName>
        <fullName evidence="2">Uncharacterized protein</fullName>
    </submittedName>
</protein>